<feature type="region of interest" description="Disordered" evidence="6">
    <location>
        <begin position="1"/>
        <end position="30"/>
    </location>
</feature>
<reference evidence="9" key="1">
    <citation type="submission" date="2015-09" db="EMBL/GenBank/DDBJ databases">
        <authorList>
            <consortium name="Pathogen Informatics"/>
        </authorList>
    </citation>
    <scope>NUCLEOTIDE SEQUENCE [LARGE SCALE GENOMIC DNA]</scope>
    <source>
        <strain evidence="9">Lake Konstanz</strain>
    </source>
</reference>
<evidence type="ECO:0000256" key="3">
    <source>
        <dbReference type="ARBA" id="ARBA00022692"/>
    </source>
</evidence>
<name>A0A0S4KG13_BODSA</name>
<sequence>MIEQQQEAPVPPPTIEAFTPPPPATQQSYQHSSLASMTLDATVDFTWENLTYDVQVTGDDGQPAMRTLLHNVSGTARGGRVLAVMGPSGAGKTTLMSGIIGRLQAD</sequence>
<comment type="subcellular location">
    <subcellularLocation>
        <location evidence="1">Membrane</location>
        <topology evidence="1">Multi-pass membrane protein</topology>
    </subcellularLocation>
</comment>
<dbReference type="PANTHER" id="PTHR48041">
    <property type="entry name" value="ABC TRANSPORTER G FAMILY MEMBER 28"/>
    <property type="match status" value="1"/>
</dbReference>
<dbReference type="GO" id="GO:0042626">
    <property type="term" value="F:ATPase-coupled transmembrane transporter activity"/>
    <property type="evidence" value="ECO:0007669"/>
    <property type="project" value="TreeGrafter"/>
</dbReference>
<protein>
    <submittedName>
        <fullName evidence="8">ABC transporter, putative</fullName>
    </submittedName>
</protein>
<evidence type="ECO:0000256" key="4">
    <source>
        <dbReference type="ARBA" id="ARBA00022989"/>
    </source>
</evidence>
<feature type="non-terminal residue" evidence="8">
    <location>
        <position position="106"/>
    </location>
</feature>
<dbReference type="GO" id="GO:0005524">
    <property type="term" value="F:ATP binding"/>
    <property type="evidence" value="ECO:0007669"/>
    <property type="project" value="InterPro"/>
</dbReference>
<dbReference type="Proteomes" id="UP000051952">
    <property type="component" value="Unassembled WGS sequence"/>
</dbReference>
<evidence type="ECO:0000256" key="2">
    <source>
        <dbReference type="ARBA" id="ARBA00022448"/>
    </source>
</evidence>
<keyword evidence="3" id="KW-0812">Transmembrane</keyword>
<evidence type="ECO:0000256" key="1">
    <source>
        <dbReference type="ARBA" id="ARBA00004141"/>
    </source>
</evidence>
<dbReference type="VEuPathDB" id="TriTrypDB:BSAL_55985"/>
<dbReference type="AlphaFoldDB" id="A0A0S4KG13"/>
<evidence type="ECO:0000313" key="8">
    <source>
        <dbReference type="EMBL" id="CUI11977.1"/>
    </source>
</evidence>
<dbReference type="EMBL" id="CYKH01000178">
    <property type="protein sequence ID" value="CUI11977.1"/>
    <property type="molecule type" value="Genomic_DNA"/>
</dbReference>
<dbReference type="OrthoDB" id="66620at2759"/>
<dbReference type="GO" id="GO:0016887">
    <property type="term" value="F:ATP hydrolysis activity"/>
    <property type="evidence" value="ECO:0007669"/>
    <property type="project" value="InterPro"/>
</dbReference>
<gene>
    <name evidence="8" type="ORF">BSAL_55985</name>
</gene>
<dbReference type="PANTHER" id="PTHR48041:SF127">
    <property type="entry name" value="TRANSPORTER, PUTATIVE-RELATED"/>
    <property type="match status" value="1"/>
</dbReference>
<accession>A0A0S4KG13</accession>
<dbReference type="Gene3D" id="3.40.50.300">
    <property type="entry name" value="P-loop containing nucleotide triphosphate hydrolases"/>
    <property type="match status" value="1"/>
</dbReference>
<dbReference type="InterPro" id="IPR050352">
    <property type="entry name" value="ABCG_transporters"/>
</dbReference>
<feature type="domain" description="ABC transporter" evidence="7">
    <location>
        <begin position="69"/>
        <end position="105"/>
    </location>
</feature>
<dbReference type="SUPFAM" id="SSF52540">
    <property type="entry name" value="P-loop containing nucleoside triphosphate hydrolases"/>
    <property type="match status" value="1"/>
</dbReference>
<evidence type="ECO:0000259" key="7">
    <source>
        <dbReference type="Pfam" id="PF00005"/>
    </source>
</evidence>
<dbReference type="Pfam" id="PF00005">
    <property type="entry name" value="ABC_tran"/>
    <property type="match status" value="1"/>
</dbReference>
<keyword evidence="2" id="KW-0813">Transport</keyword>
<proteinExistence type="predicted"/>
<evidence type="ECO:0000313" key="9">
    <source>
        <dbReference type="Proteomes" id="UP000051952"/>
    </source>
</evidence>
<dbReference type="InterPro" id="IPR027417">
    <property type="entry name" value="P-loop_NTPase"/>
</dbReference>
<keyword evidence="5" id="KW-0472">Membrane</keyword>
<evidence type="ECO:0000256" key="5">
    <source>
        <dbReference type="ARBA" id="ARBA00023136"/>
    </source>
</evidence>
<organism evidence="8 9">
    <name type="scientific">Bodo saltans</name>
    <name type="common">Flagellated protozoan</name>
    <dbReference type="NCBI Taxonomy" id="75058"/>
    <lineage>
        <taxon>Eukaryota</taxon>
        <taxon>Discoba</taxon>
        <taxon>Euglenozoa</taxon>
        <taxon>Kinetoplastea</taxon>
        <taxon>Metakinetoplastina</taxon>
        <taxon>Eubodonida</taxon>
        <taxon>Bodonidae</taxon>
        <taxon>Bodo</taxon>
    </lineage>
</organism>
<dbReference type="InterPro" id="IPR003439">
    <property type="entry name" value="ABC_transporter-like_ATP-bd"/>
</dbReference>
<evidence type="ECO:0000256" key="6">
    <source>
        <dbReference type="SAM" id="MobiDB-lite"/>
    </source>
</evidence>
<keyword evidence="9" id="KW-1185">Reference proteome</keyword>
<feature type="compositionally biased region" description="Pro residues" evidence="6">
    <location>
        <begin position="9"/>
        <end position="24"/>
    </location>
</feature>
<dbReference type="GO" id="GO:0016020">
    <property type="term" value="C:membrane"/>
    <property type="evidence" value="ECO:0007669"/>
    <property type="project" value="UniProtKB-SubCell"/>
</dbReference>
<keyword evidence="4" id="KW-1133">Transmembrane helix</keyword>